<reference evidence="1 2" key="1">
    <citation type="journal article" date="2012" name="G3 (Bethesda)">
        <title>Pichia sorbitophila, an interspecies yeast hybrid reveals early steps of genome resolution following polyploidization.</title>
        <authorList>
            <person name="Leh Louis V."/>
            <person name="Despons L."/>
            <person name="Friedrich A."/>
            <person name="Martin T."/>
            <person name="Durrens P."/>
            <person name="Casaregola S."/>
            <person name="Neuveglise C."/>
            <person name="Fairhead C."/>
            <person name="Marck C."/>
            <person name="Cruz J.A."/>
            <person name="Straub M.L."/>
            <person name="Kugler V."/>
            <person name="Sacerdot C."/>
            <person name="Uzunov Z."/>
            <person name="Thierry A."/>
            <person name="Weiss S."/>
            <person name="Bleykasten C."/>
            <person name="De Montigny J."/>
            <person name="Jacques N."/>
            <person name="Jung P."/>
            <person name="Lemaire M."/>
            <person name="Mallet S."/>
            <person name="Morel G."/>
            <person name="Richard G.F."/>
            <person name="Sarkar A."/>
            <person name="Savel G."/>
            <person name="Schacherer J."/>
            <person name="Seret M.L."/>
            <person name="Talla E."/>
            <person name="Samson G."/>
            <person name="Jubin C."/>
            <person name="Poulain J."/>
            <person name="Vacherie B."/>
            <person name="Barbe V."/>
            <person name="Pelletier E."/>
            <person name="Sherman D.J."/>
            <person name="Westhof E."/>
            <person name="Weissenbach J."/>
            <person name="Baret P.V."/>
            <person name="Wincker P."/>
            <person name="Gaillardin C."/>
            <person name="Dujon B."/>
            <person name="Souciet J.L."/>
        </authorList>
    </citation>
    <scope>NUCLEOTIDE SEQUENCE [LARGE SCALE GENOMIC DNA]</scope>
    <source>
        <strain evidence="2">ATCC MYA-4447 / BCRC 22081 / CBS 7064 / NBRC 10061 / NRRL Y-12695</strain>
    </source>
</reference>
<accession>G8YBD8</accession>
<evidence type="ECO:0000313" key="1">
    <source>
        <dbReference type="EMBL" id="CCE82269.1"/>
    </source>
</evidence>
<dbReference type="HOGENOM" id="CLU_2184926_0_0_1"/>
<keyword evidence="2" id="KW-1185">Reference proteome</keyword>
<organism evidence="1 2">
    <name type="scientific">Pichia sorbitophila (strain ATCC MYA-4447 / BCRC 22081 / CBS 7064 / NBRC 10061 / NRRL Y-12695)</name>
    <name type="common">Hybrid yeast</name>
    <dbReference type="NCBI Taxonomy" id="559304"/>
    <lineage>
        <taxon>Eukaryota</taxon>
        <taxon>Fungi</taxon>
        <taxon>Dikarya</taxon>
        <taxon>Ascomycota</taxon>
        <taxon>Saccharomycotina</taxon>
        <taxon>Pichiomycetes</taxon>
        <taxon>Debaryomycetaceae</taxon>
        <taxon>Millerozyma</taxon>
    </lineage>
</organism>
<evidence type="ECO:0000313" key="2">
    <source>
        <dbReference type="Proteomes" id="UP000005222"/>
    </source>
</evidence>
<protein>
    <submittedName>
        <fullName evidence="1">Piso0_001986 protein</fullName>
    </submittedName>
</protein>
<dbReference type="EMBL" id="FO082050">
    <property type="protein sequence ID" value="CCE82269.1"/>
    <property type="molecule type" value="Genomic_DNA"/>
</dbReference>
<dbReference type="Proteomes" id="UP000005222">
    <property type="component" value="Chromosome J"/>
</dbReference>
<gene>
    <name evidence="1" type="primary">Piso0_001986</name>
    <name evidence="1" type="ORF">GNLVRS01_PISO0J02209g</name>
</gene>
<sequence length="109" mass="12084">MQLSIVNRPSLFSTPQLSTTCRLVCKKAAANKHAGLPHCGRHIQITALRISRIGESDLASCFKVLFWSCVLPTKHPSRPSSPQNVAHLQKFCILSYQTLSFPKSFVHPA</sequence>
<dbReference type="AlphaFoldDB" id="G8YBD8"/>
<dbReference type="InParanoid" id="G8YBD8"/>
<proteinExistence type="predicted"/>
<name>G8YBD8_PICSO</name>